<dbReference type="InterPro" id="IPR001320">
    <property type="entry name" value="Iontro_rcpt_C"/>
</dbReference>
<dbReference type="EMBL" id="NMUH01000178">
    <property type="protein sequence ID" value="MQL73744.1"/>
    <property type="molecule type" value="Genomic_DNA"/>
</dbReference>
<evidence type="ECO:0000256" key="6">
    <source>
        <dbReference type="ARBA" id="ARBA00022729"/>
    </source>
</evidence>
<dbReference type="Proteomes" id="UP000652761">
    <property type="component" value="Unassembled WGS sequence"/>
</dbReference>
<dbReference type="FunFam" id="3.40.190.10:FF:000039">
    <property type="entry name" value="Glutamate receptor"/>
    <property type="match status" value="1"/>
</dbReference>
<dbReference type="GO" id="GO:0015276">
    <property type="term" value="F:ligand-gated monoatomic ion channel activity"/>
    <property type="evidence" value="ECO:0007669"/>
    <property type="project" value="InterPro"/>
</dbReference>
<evidence type="ECO:0000256" key="17">
    <source>
        <dbReference type="SAM" id="MobiDB-lite"/>
    </source>
</evidence>
<dbReference type="Pfam" id="PF01094">
    <property type="entry name" value="ANF_receptor"/>
    <property type="match status" value="1"/>
</dbReference>
<evidence type="ECO:0000256" key="14">
    <source>
        <dbReference type="ARBA" id="ARBA00023286"/>
    </source>
</evidence>
<dbReference type="InterPro" id="IPR001828">
    <property type="entry name" value="ANF_lig-bd_rcpt"/>
</dbReference>
<name>A0A843TWK7_COLES</name>
<feature type="domain" description="BED-type" evidence="19">
    <location>
        <begin position="855"/>
        <end position="911"/>
    </location>
</feature>
<dbReference type="InterPro" id="IPR028082">
    <property type="entry name" value="Peripla_BP_I"/>
</dbReference>
<feature type="transmembrane region" description="Helical" evidence="18">
    <location>
        <begin position="656"/>
        <end position="676"/>
    </location>
</feature>
<dbReference type="Pfam" id="PF00060">
    <property type="entry name" value="Lig_chan"/>
    <property type="match status" value="1"/>
</dbReference>
<evidence type="ECO:0000256" key="2">
    <source>
        <dbReference type="ARBA" id="ARBA00008685"/>
    </source>
</evidence>
<evidence type="ECO:0000256" key="4">
    <source>
        <dbReference type="ARBA" id="ARBA00022692"/>
    </source>
</evidence>
<reference evidence="20" key="1">
    <citation type="submission" date="2017-07" db="EMBL/GenBank/DDBJ databases">
        <title>Taro Niue Genome Assembly and Annotation.</title>
        <authorList>
            <person name="Atibalentja N."/>
            <person name="Keating K."/>
            <person name="Fields C.J."/>
        </authorList>
    </citation>
    <scope>NUCLEOTIDE SEQUENCE</scope>
    <source>
        <strain evidence="20">Niue_2</strain>
        <tissue evidence="20">Leaf</tissue>
    </source>
</reference>
<protein>
    <recommendedName>
        <fullName evidence="19">BED-type domain-containing protein</fullName>
    </recommendedName>
</protein>
<keyword evidence="6" id="KW-0732">Signal</keyword>
<evidence type="ECO:0000256" key="8">
    <source>
        <dbReference type="ARBA" id="ARBA00022833"/>
    </source>
</evidence>
<evidence type="ECO:0000256" key="3">
    <source>
        <dbReference type="ARBA" id="ARBA00022448"/>
    </source>
</evidence>
<keyword evidence="10" id="KW-0406">Ion transport</keyword>
<keyword evidence="15" id="KW-0407">Ion channel</keyword>
<dbReference type="InterPro" id="IPR019594">
    <property type="entry name" value="Glu/Gly-bd"/>
</dbReference>
<feature type="compositionally biased region" description="Basic residues" evidence="17">
    <location>
        <begin position="1073"/>
        <end position="1085"/>
    </location>
</feature>
<dbReference type="GO" id="GO:0003677">
    <property type="term" value="F:DNA binding"/>
    <property type="evidence" value="ECO:0007669"/>
    <property type="project" value="InterPro"/>
</dbReference>
<dbReference type="Pfam" id="PF10613">
    <property type="entry name" value="Lig_chan-Glu_bd"/>
    <property type="match status" value="1"/>
</dbReference>
<evidence type="ECO:0000256" key="18">
    <source>
        <dbReference type="SAM" id="Phobius"/>
    </source>
</evidence>
<feature type="region of interest" description="Disordered" evidence="17">
    <location>
        <begin position="922"/>
        <end position="1029"/>
    </location>
</feature>
<evidence type="ECO:0000256" key="13">
    <source>
        <dbReference type="ARBA" id="ARBA00023180"/>
    </source>
</evidence>
<evidence type="ECO:0000256" key="12">
    <source>
        <dbReference type="ARBA" id="ARBA00023170"/>
    </source>
</evidence>
<keyword evidence="9 18" id="KW-1133">Transmembrane helix</keyword>
<comment type="subcellular location">
    <subcellularLocation>
        <location evidence="1">Membrane</location>
        <topology evidence="1">Multi-pass membrane protein</topology>
    </subcellularLocation>
</comment>
<dbReference type="FunFam" id="1.10.287.70:FF:000037">
    <property type="entry name" value="Glutamate receptor"/>
    <property type="match status" value="1"/>
</dbReference>
<dbReference type="FunFam" id="3.40.190.10:FF:000109">
    <property type="entry name" value="Glutamate receptor"/>
    <property type="match status" value="1"/>
</dbReference>
<evidence type="ECO:0000256" key="15">
    <source>
        <dbReference type="ARBA" id="ARBA00023303"/>
    </source>
</evidence>
<evidence type="ECO:0000259" key="19">
    <source>
        <dbReference type="PROSITE" id="PS50808"/>
    </source>
</evidence>
<dbReference type="SUPFAM" id="SSF53822">
    <property type="entry name" value="Periplasmic binding protein-like I"/>
    <property type="match status" value="1"/>
</dbReference>
<dbReference type="Gene3D" id="1.10.287.70">
    <property type="match status" value="1"/>
</dbReference>
<keyword evidence="4 18" id="KW-0812">Transmembrane</keyword>
<keyword evidence="14" id="KW-1071">Ligand-gated ion channel</keyword>
<evidence type="ECO:0000313" key="21">
    <source>
        <dbReference type="Proteomes" id="UP000652761"/>
    </source>
</evidence>
<keyword evidence="21" id="KW-1185">Reference proteome</keyword>
<evidence type="ECO:0000256" key="9">
    <source>
        <dbReference type="ARBA" id="ARBA00022989"/>
    </source>
</evidence>
<dbReference type="Gene3D" id="3.40.50.2300">
    <property type="match status" value="2"/>
</dbReference>
<dbReference type="GO" id="GO:0008270">
    <property type="term" value="F:zinc ion binding"/>
    <property type="evidence" value="ECO:0007669"/>
    <property type="project" value="UniProtKB-KW"/>
</dbReference>
<dbReference type="PANTHER" id="PTHR18966">
    <property type="entry name" value="IONOTROPIC GLUTAMATE RECEPTOR"/>
    <property type="match status" value="1"/>
</dbReference>
<dbReference type="OrthoDB" id="5984008at2759"/>
<evidence type="ECO:0000256" key="1">
    <source>
        <dbReference type="ARBA" id="ARBA00004141"/>
    </source>
</evidence>
<organism evidence="20 21">
    <name type="scientific">Colocasia esculenta</name>
    <name type="common">Wild taro</name>
    <name type="synonym">Arum esculentum</name>
    <dbReference type="NCBI Taxonomy" id="4460"/>
    <lineage>
        <taxon>Eukaryota</taxon>
        <taxon>Viridiplantae</taxon>
        <taxon>Streptophyta</taxon>
        <taxon>Embryophyta</taxon>
        <taxon>Tracheophyta</taxon>
        <taxon>Spermatophyta</taxon>
        <taxon>Magnoliopsida</taxon>
        <taxon>Liliopsida</taxon>
        <taxon>Araceae</taxon>
        <taxon>Aroideae</taxon>
        <taxon>Colocasieae</taxon>
        <taxon>Colocasia</taxon>
    </lineage>
</organism>
<evidence type="ECO:0000256" key="16">
    <source>
        <dbReference type="PROSITE-ProRule" id="PRU00027"/>
    </source>
</evidence>
<dbReference type="InterPro" id="IPR015683">
    <property type="entry name" value="Ionotropic_Glu_rcpt"/>
</dbReference>
<keyword evidence="12" id="KW-0675">Receptor</keyword>
<gene>
    <name evidence="20" type="ORF">Taro_006092</name>
</gene>
<feature type="compositionally biased region" description="Basic and acidic residues" evidence="17">
    <location>
        <begin position="1020"/>
        <end position="1029"/>
    </location>
</feature>
<feature type="transmembrane region" description="Helical" evidence="18">
    <location>
        <begin position="1168"/>
        <end position="1191"/>
    </location>
</feature>
<dbReference type="FunFam" id="3.40.190.10:FF:000054">
    <property type="entry name" value="Glutamate receptor"/>
    <property type="match status" value="1"/>
</dbReference>
<dbReference type="Gene3D" id="3.40.190.10">
    <property type="entry name" value="Periplasmic binding protein-like II"/>
    <property type="match status" value="1"/>
</dbReference>
<keyword evidence="5" id="KW-0479">Metal-binding</keyword>
<feature type="region of interest" description="Disordered" evidence="17">
    <location>
        <begin position="1063"/>
        <end position="1085"/>
    </location>
</feature>
<comment type="caution">
    <text evidence="20">The sequence shown here is derived from an EMBL/GenBank/DDBJ whole genome shotgun (WGS) entry which is preliminary data.</text>
</comment>
<feature type="compositionally biased region" description="Gly residues" evidence="17">
    <location>
        <begin position="991"/>
        <end position="1002"/>
    </location>
</feature>
<keyword evidence="11 18" id="KW-0472">Membrane</keyword>
<dbReference type="GO" id="GO:0016020">
    <property type="term" value="C:membrane"/>
    <property type="evidence" value="ECO:0007669"/>
    <property type="project" value="UniProtKB-SubCell"/>
</dbReference>
<feature type="compositionally biased region" description="Basic and acidic residues" evidence="17">
    <location>
        <begin position="966"/>
        <end position="985"/>
    </location>
</feature>
<keyword evidence="3" id="KW-0813">Transport</keyword>
<feature type="compositionally biased region" description="Basic and acidic residues" evidence="17">
    <location>
        <begin position="935"/>
        <end position="957"/>
    </location>
</feature>
<keyword evidence="7 16" id="KW-0863">Zinc-finger</keyword>
<comment type="similarity">
    <text evidence="2">Belongs to the glutamate-gated ion channel (TC 1.A.10.1) family.</text>
</comment>
<feature type="transmembrane region" description="Helical" evidence="18">
    <location>
        <begin position="722"/>
        <end position="742"/>
    </location>
</feature>
<dbReference type="SMART" id="SM00079">
    <property type="entry name" value="PBPe"/>
    <property type="match status" value="1"/>
</dbReference>
<keyword evidence="13" id="KW-0325">Glycoprotein</keyword>
<evidence type="ECO:0000256" key="10">
    <source>
        <dbReference type="ARBA" id="ARBA00023065"/>
    </source>
</evidence>
<dbReference type="InterPro" id="IPR003656">
    <property type="entry name" value="Znf_BED"/>
</dbReference>
<dbReference type="FunFam" id="3.40.50.2300:FF:000081">
    <property type="entry name" value="Glutamate receptor"/>
    <property type="match status" value="1"/>
</dbReference>
<accession>A0A843TWK7</accession>
<proteinExistence type="inferred from homology"/>
<dbReference type="CDD" id="cd19990">
    <property type="entry name" value="PBP1_GABAb_receptor_plant"/>
    <property type="match status" value="1"/>
</dbReference>
<dbReference type="SUPFAM" id="SSF53850">
    <property type="entry name" value="Periplasmic binding protein-like II"/>
    <property type="match status" value="1"/>
</dbReference>
<dbReference type="InterPro" id="IPR044440">
    <property type="entry name" value="GABAb_receptor_plant_PBP1"/>
</dbReference>
<dbReference type="PROSITE" id="PS50808">
    <property type="entry name" value="ZF_BED"/>
    <property type="match status" value="1"/>
</dbReference>
<evidence type="ECO:0000256" key="11">
    <source>
        <dbReference type="ARBA" id="ARBA00023136"/>
    </source>
</evidence>
<evidence type="ECO:0000313" key="20">
    <source>
        <dbReference type="EMBL" id="MQL73744.1"/>
    </source>
</evidence>
<sequence>MVGKSSLWRIGRLRILLGVLIAGSQVSYAFRSGGGVLSHIRQLLSPAVFVSNWGSFHGDLLILLFVPSERATMASILLGLLFAFLLSLDGRLVHCERPRAINIGALLTFDSVIGEVAKAAIEAAVDDINANTSVLGGTRLNLIMEDTSCGAFQGLIGALRILEKDAVAIIGPQSSTVAHTIAFVSNELQTPLVSFAATDPTLSSIQFPYFLRTTQSDFYQMWAMADLINYYGWKEVITVFVDDDYGRNGVSALGDELAKKLSKIIYKVALPVGASYNDIFDLLKGSKFIGPRVYVVHVNPDSGPLIFSVAQHLHMMTDEYIWLATDWLSTSLDSNKTVGNDILNFEGVIYFRQYVPQSHRRRNFVSRWNQLQGKGGVRYQLNTYGLHAYDTVWGVAHAINELLNESENITFSSSINLQDAEGKVQLGELKTFDNGQLLLKKLLLLNFNGISGPIQFDSEHNLMRGVYEVINVGHSVIHPIGYWSTHSGLSVSVPSNLYINVSRNFSENQHLHHVIWPGGKTVTPRGYVLASRERPLKVGVPYRASYVQFVTKTRETHEVVGYCIDVFKAALELVPYDVPYQFVPFGDGHSNPNYDELVKMVNENVFAAAVGDIAIVTNRTRIVDFTQPYIATGLVIVAPIENDKSSTWVFLRPFTLSMWCATVSFFLMVGFVIWILEHRVNGDFRGPPKRQCTTILLFTFSTLFNSQQEAIQSTLGRMVMMVWLFLLMVITSSYTASLTSFLTVQQLSSPIKGIDNLVASNQPIGYQVGSFARSYLIDSLNVHPSRLVTLGSPGAYETALQRGPQNGGVAAIVDELPYIELFLAKTSGFGIVGQMFTKSGWGGAAPAPHSSSNPPSTDPAWAHGIVVDMARRKVQCKYCDRVLSGGIFRLKQHLAGIKGEVAPCSRVPAEVRMQFCQYMKEKETSKANTSRRRQQIREDLSAPPRRSVDLPRGRQFFDLDQDEEEQFRRASEASRRSNAEEDYLRRTGRHVGQGSGHGGSGQGSSSAGMSSNIPEVPVDIPRDGDPREHPLHAWVNASTSVQPEFDPHDRAWAEGELDDVPLLPEFETPPAPKRQKKTVGARGRSTKHGISIADLDTIEEDIDDETPEPSDNAFPRDYPLAVDMSTAILRLSENGQLEKIHNKWLCKDNCVKHEADNSGPNRLHLSSFWGLFLVCGLVTVTAVLLFLLRAIRQFIRYKRKHQDPSSINVNSSRSCSSVIYSFFDFLDEKEEAIKKMFMHQESSHEDQAVEAPHQFFLFLITRNLHLIMRPSLCGVLSIDGEYCPTPSC</sequence>
<keyword evidence="8" id="KW-0862">Zinc</keyword>
<evidence type="ECO:0000256" key="7">
    <source>
        <dbReference type="ARBA" id="ARBA00022771"/>
    </source>
</evidence>
<evidence type="ECO:0000256" key="5">
    <source>
        <dbReference type="ARBA" id="ARBA00022723"/>
    </source>
</evidence>